<keyword evidence="1" id="KW-0862">Zinc</keyword>
<sequence length="123" mass="14314">MIDSSKCKELMAGLKLESIRKAVSSVYEKKIVELNPHLSLYVFQGEDEDYLMIPYIYCSCPDYRIRVLAKGEKSYCYHLLALCLAINNNMLIRFELDKDNVIYMILKEIITTGKSHTLRGLRR</sequence>
<name>A0A7C1I7R3_9CREN</name>
<evidence type="ECO:0000259" key="2">
    <source>
        <dbReference type="PROSITE" id="PS50966"/>
    </source>
</evidence>
<protein>
    <recommendedName>
        <fullName evidence="2">SWIM-type domain-containing protein</fullName>
    </recommendedName>
</protein>
<comment type="caution">
    <text evidence="3">The sequence shown here is derived from an EMBL/GenBank/DDBJ whole genome shotgun (WGS) entry which is preliminary data.</text>
</comment>
<keyword evidence="1" id="KW-0479">Metal-binding</keyword>
<gene>
    <name evidence="3" type="ORF">ENO04_04360</name>
</gene>
<dbReference type="AlphaFoldDB" id="A0A7C1I7R3"/>
<keyword evidence="1" id="KW-0863">Zinc-finger</keyword>
<dbReference type="GO" id="GO:0008270">
    <property type="term" value="F:zinc ion binding"/>
    <property type="evidence" value="ECO:0007669"/>
    <property type="project" value="UniProtKB-KW"/>
</dbReference>
<reference evidence="3" key="1">
    <citation type="journal article" date="2020" name="mSystems">
        <title>Genome- and Community-Level Interaction Insights into Carbon Utilization and Element Cycling Functions of Hydrothermarchaeota in Hydrothermal Sediment.</title>
        <authorList>
            <person name="Zhou Z."/>
            <person name="Liu Y."/>
            <person name="Xu W."/>
            <person name="Pan J."/>
            <person name="Luo Z.H."/>
            <person name="Li M."/>
        </authorList>
    </citation>
    <scope>NUCLEOTIDE SEQUENCE [LARGE SCALE GENOMIC DNA]</scope>
    <source>
        <strain evidence="3">SpSt-123</strain>
    </source>
</reference>
<organism evidence="3">
    <name type="scientific">Fervidicoccus fontis</name>
    <dbReference type="NCBI Taxonomy" id="683846"/>
    <lineage>
        <taxon>Archaea</taxon>
        <taxon>Thermoproteota</taxon>
        <taxon>Thermoprotei</taxon>
        <taxon>Fervidicoccales</taxon>
        <taxon>Fervidicoccaceae</taxon>
        <taxon>Fervidicoccus</taxon>
    </lineage>
</organism>
<dbReference type="InterPro" id="IPR007527">
    <property type="entry name" value="Znf_SWIM"/>
</dbReference>
<accession>A0A7C1I7R3</accession>
<proteinExistence type="predicted"/>
<evidence type="ECO:0000313" key="3">
    <source>
        <dbReference type="EMBL" id="HDS10829.1"/>
    </source>
</evidence>
<dbReference type="Pfam" id="PF04434">
    <property type="entry name" value="SWIM"/>
    <property type="match status" value="1"/>
</dbReference>
<evidence type="ECO:0000256" key="1">
    <source>
        <dbReference type="PROSITE-ProRule" id="PRU00325"/>
    </source>
</evidence>
<dbReference type="PROSITE" id="PS50966">
    <property type="entry name" value="ZF_SWIM"/>
    <property type="match status" value="1"/>
</dbReference>
<dbReference type="EMBL" id="DSDY01000136">
    <property type="protein sequence ID" value="HDS10829.1"/>
    <property type="molecule type" value="Genomic_DNA"/>
</dbReference>
<feature type="domain" description="SWIM-type" evidence="2">
    <location>
        <begin position="41"/>
        <end position="87"/>
    </location>
</feature>